<reference evidence="2" key="1">
    <citation type="submission" date="2024-06" db="EMBL/GenBank/DDBJ databases">
        <authorList>
            <consortium name="consrtm"/>
            <person name="Uemura M."/>
            <person name="Terahara T."/>
        </authorList>
    </citation>
    <scope>NUCLEOTIDE SEQUENCE</scope>
    <source>
        <strain evidence="2">KM77-8</strain>
    </source>
</reference>
<dbReference type="AlphaFoldDB" id="A0AAT9HHP2"/>
<protein>
    <submittedName>
        <fullName evidence="2">Uncharacterized protein</fullName>
    </submittedName>
</protein>
<gene>
    <name evidence="2" type="ORF">SHKM778_32770</name>
</gene>
<feature type="compositionally biased region" description="Basic and acidic residues" evidence="1">
    <location>
        <begin position="25"/>
        <end position="37"/>
    </location>
</feature>
<feature type="region of interest" description="Disordered" evidence="1">
    <location>
        <begin position="230"/>
        <end position="279"/>
    </location>
</feature>
<reference evidence="2" key="2">
    <citation type="submission" date="2024-07" db="EMBL/GenBank/DDBJ databases">
        <title>Streptomyces haneummycinica sp. nov., a new antibiotic-producing actinobacterium isolated from marine sediment.</title>
        <authorList>
            <person name="Uemura M."/>
            <person name="Hamada M."/>
            <person name="Hirano S."/>
            <person name="Kobayashi K."/>
            <person name="Ohshiro T."/>
            <person name="Kobayashi T."/>
            <person name="Terahara T."/>
        </authorList>
    </citation>
    <scope>NUCLEOTIDE SEQUENCE</scope>
    <source>
        <strain evidence="2">KM77-8</strain>
    </source>
</reference>
<evidence type="ECO:0000313" key="2">
    <source>
        <dbReference type="EMBL" id="BFO16889.1"/>
    </source>
</evidence>
<dbReference type="EMBL" id="AP035768">
    <property type="protein sequence ID" value="BFO16889.1"/>
    <property type="molecule type" value="Genomic_DNA"/>
</dbReference>
<name>A0AAT9HHP2_9ACTN</name>
<organism evidence="2">
    <name type="scientific">Streptomyces haneummycinicus</name>
    <dbReference type="NCBI Taxonomy" id="3074435"/>
    <lineage>
        <taxon>Bacteria</taxon>
        <taxon>Bacillati</taxon>
        <taxon>Actinomycetota</taxon>
        <taxon>Actinomycetes</taxon>
        <taxon>Kitasatosporales</taxon>
        <taxon>Streptomycetaceae</taxon>
        <taxon>Streptomyces</taxon>
    </lineage>
</organism>
<accession>A0AAT9HHP2</accession>
<feature type="region of interest" description="Disordered" evidence="1">
    <location>
        <begin position="101"/>
        <end position="136"/>
    </location>
</feature>
<feature type="compositionally biased region" description="Basic and acidic residues" evidence="1">
    <location>
        <begin position="245"/>
        <end position="259"/>
    </location>
</feature>
<feature type="region of interest" description="Disordered" evidence="1">
    <location>
        <begin position="1"/>
        <end position="44"/>
    </location>
</feature>
<sequence length="279" mass="27426">MAGAARLGVGDGGELGQAQVGQRGDALHHAGRVHDGGQRPVVGDAGEQAAHGLAVADVAGDDGGSGAARGQLVDQVGDAVGIRSAPAGQQQVFGAAVGEQPGHVGAESAGAAGDQGRATRDPGADGGLLGEQGPDHAAAKHLAAAQGELVLVAGRGQHAAQPCQGLVVGVGGQVDQPAPALGQVEGERDAEAPYRRLGGVGALAGGAAGDRLDSDAPQWGVVCGVLKGLYEGDGGRGATRQRSVRGWERPSRASSERIPARSGKSLSWAASSPVPGRRP</sequence>
<proteinExistence type="predicted"/>
<evidence type="ECO:0000256" key="1">
    <source>
        <dbReference type="SAM" id="MobiDB-lite"/>
    </source>
</evidence>